<dbReference type="PANTHER" id="PTHR47271">
    <property type="entry name" value="ARGININE DEIMINASE"/>
    <property type="match status" value="1"/>
</dbReference>
<dbReference type="SUPFAM" id="SSF55909">
    <property type="entry name" value="Pentein"/>
    <property type="match status" value="1"/>
</dbReference>
<dbReference type="EC" id="3.5.3.6" evidence="8"/>
<dbReference type="PIRSF" id="PIRSF006356">
    <property type="entry name" value="Arg_deiminase"/>
    <property type="match status" value="1"/>
</dbReference>
<evidence type="ECO:0000256" key="6">
    <source>
        <dbReference type="ARBA" id="ARBA00022801"/>
    </source>
</evidence>
<protein>
    <recommendedName>
        <fullName evidence="8">Arginine deiminase</fullName>
        <shortName evidence="8">ADI</shortName>
        <ecNumber evidence="8">3.5.3.6</ecNumber>
    </recommendedName>
    <alternativeName>
        <fullName evidence="8">Arginine dihydrolase</fullName>
        <shortName evidence="8">AD</shortName>
    </alternativeName>
</protein>
<evidence type="ECO:0000256" key="3">
    <source>
        <dbReference type="ARBA" id="ARBA00010206"/>
    </source>
</evidence>
<dbReference type="Pfam" id="PF02274">
    <property type="entry name" value="ADI"/>
    <property type="match status" value="1"/>
</dbReference>
<comment type="similarity">
    <text evidence="3 8">Belongs to the arginine deiminase family.</text>
</comment>
<dbReference type="HAMAP" id="MF_00242">
    <property type="entry name" value="Arg_deiminase"/>
    <property type="match status" value="1"/>
</dbReference>
<comment type="catalytic activity">
    <reaction evidence="7 8">
        <text>L-arginine + H2O = L-citrulline + NH4(+)</text>
        <dbReference type="Rhea" id="RHEA:19597"/>
        <dbReference type="ChEBI" id="CHEBI:15377"/>
        <dbReference type="ChEBI" id="CHEBI:28938"/>
        <dbReference type="ChEBI" id="CHEBI:32682"/>
        <dbReference type="ChEBI" id="CHEBI:57743"/>
        <dbReference type="EC" id="3.5.3.6"/>
    </reaction>
</comment>
<evidence type="ECO:0000256" key="2">
    <source>
        <dbReference type="ARBA" id="ARBA00005213"/>
    </source>
</evidence>
<comment type="pathway">
    <text evidence="2 8">Amino-acid degradation; L-arginine degradation via ADI pathway; carbamoyl phosphate from L-arginine: step 1/2.</text>
</comment>
<sequence length="408" mass="45252">MTITYGVHSEVGKLRRVLVHRPGNALARLTPTNCHELLFDDVIWVKQARVEHLTFVDAMRHRGVEVVFLRELLVETLQDPEARRWLLDRRVNEDTVGVGLADDLKAYLTALDADALSLILMGGMNRAELPVDARGLLAPTLRPEDFVLPPLPNHLFTRDTTCWIYGGVTLNPMHWNARKLETINVAAVYRFHPDFRDAGFPIWWGDPDNDHGLATLEGGDVMPVGNGVVLVGMGERSTPQAVSQLARALFAQGGAERVIACKLPVERSSMHLDTVFSFCDRDLVTVFAEVAAKIEPYSIRPGEKEWQIDVRKEERPLTEVAAEALGLKALRVVETGGDTYVAEREQWDDGNNVLAIEPGVVIAYDRNTYTNTQLRKAGIEVITVPGSELGRGRGGGHCMTCPLIRDPV</sequence>
<name>A0ABX0V0H6_9HYPH</name>
<evidence type="ECO:0000256" key="4">
    <source>
        <dbReference type="ARBA" id="ARBA00022490"/>
    </source>
</evidence>
<dbReference type="GO" id="GO:0016990">
    <property type="term" value="F:arginine deiminase activity"/>
    <property type="evidence" value="ECO:0007669"/>
    <property type="project" value="UniProtKB-EC"/>
</dbReference>
<feature type="active site" description="Amidino-cysteine intermediate" evidence="8">
    <location>
        <position position="398"/>
    </location>
</feature>
<dbReference type="NCBIfam" id="NF002381">
    <property type="entry name" value="PRK01388.1"/>
    <property type="match status" value="1"/>
</dbReference>
<evidence type="ECO:0000256" key="8">
    <source>
        <dbReference type="HAMAP-Rule" id="MF_00242"/>
    </source>
</evidence>
<dbReference type="Proteomes" id="UP001429580">
    <property type="component" value="Unassembled WGS sequence"/>
</dbReference>
<keyword evidence="10" id="KW-1185">Reference proteome</keyword>
<keyword evidence="5 8" id="KW-0056">Arginine metabolism</keyword>
<comment type="caution">
    <text evidence="9">The sequence shown here is derived from an EMBL/GenBank/DDBJ whole genome shotgun (WGS) entry which is preliminary data.</text>
</comment>
<evidence type="ECO:0000256" key="5">
    <source>
        <dbReference type="ARBA" id="ARBA00022503"/>
    </source>
</evidence>
<proteinExistence type="inferred from homology"/>
<gene>
    <name evidence="8" type="primary">arcA</name>
    <name evidence="9" type="ORF">FHS82_001496</name>
</gene>
<evidence type="ECO:0000256" key="7">
    <source>
        <dbReference type="ARBA" id="ARBA00049429"/>
    </source>
</evidence>
<dbReference type="RefSeq" id="WP_166950493.1">
    <property type="nucleotide sequence ID" value="NZ_JAASQI010000003.1"/>
</dbReference>
<dbReference type="Gene3D" id="3.75.10.10">
    <property type="entry name" value="L-arginine/glycine Amidinotransferase, Chain A"/>
    <property type="match status" value="1"/>
</dbReference>
<keyword evidence="4 8" id="KW-0963">Cytoplasm</keyword>
<organism evidence="9 10">
    <name type="scientific">Pseudochelatococcus lubricantis</name>
    <dbReference type="NCBI Taxonomy" id="1538102"/>
    <lineage>
        <taxon>Bacteria</taxon>
        <taxon>Pseudomonadati</taxon>
        <taxon>Pseudomonadota</taxon>
        <taxon>Alphaproteobacteria</taxon>
        <taxon>Hyphomicrobiales</taxon>
        <taxon>Chelatococcaceae</taxon>
        <taxon>Pseudochelatococcus</taxon>
    </lineage>
</organism>
<evidence type="ECO:0000313" key="10">
    <source>
        <dbReference type="Proteomes" id="UP001429580"/>
    </source>
</evidence>
<dbReference type="NCBIfam" id="TIGR01078">
    <property type="entry name" value="arcA"/>
    <property type="match status" value="1"/>
</dbReference>
<dbReference type="PANTHER" id="PTHR47271:SF3">
    <property type="entry name" value="ARGININE DEIMINASE"/>
    <property type="match status" value="1"/>
</dbReference>
<accession>A0ABX0V0H6</accession>
<dbReference type="EMBL" id="JAASQI010000003">
    <property type="protein sequence ID" value="NIJ57660.1"/>
    <property type="molecule type" value="Genomic_DNA"/>
</dbReference>
<reference evidence="9 10" key="1">
    <citation type="submission" date="2020-03" db="EMBL/GenBank/DDBJ databases">
        <title>Genomic Encyclopedia of Type Strains, Phase IV (KMG-IV): sequencing the most valuable type-strain genomes for metagenomic binning, comparative biology and taxonomic classification.</title>
        <authorList>
            <person name="Goeker M."/>
        </authorList>
    </citation>
    <scope>NUCLEOTIDE SEQUENCE [LARGE SCALE GENOMIC DNA]</scope>
    <source>
        <strain evidence="9 10">DSM 103870</strain>
    </source>
</reference>
<dbReference type="InterPro" id="IPR003876">
    <property type="entry name" value="Arg_deiminase"/>
</dbReference>
<evidence type="ECO:0000313" key="9">
    <source>
        <dbReference type="EMBL" id="NIJ57660.1"/>
    </source>
</evidence>
<comment type="subcellular location">
    <subcellularLocation>
        <location evidence="1 8">Cytoplasm</location>
    </subcellularLocation>
</comment>
<dbReference type="PRINTS" id="PR01466">
    <property type="entry name" value="ARGDEIMINASE"/>
</dbReference>
<dbReference type="Gene3D" id="1.10.3930.10">
    <property type="entry name" value="Arginine deiminase"/>
    <property type="match status" value="1"/>
</dbReference>
<evidence type="ECO:0000256" key="1">
    <source>
        <dbReference type="ARBA" id="ARBA00004496"/>
    </source>
</evidence>
<keyword evidence="6 8" id="KW-0378">Hydrolase</keyword>